<gene>
    <name evidence="2" type="ORF">KC19_VG031500</name>
</gene>
<protein>
    <submittedName>
        <fullName evidence="2">Uncharacterized protein</fullName>
    </submittedName>
</protein>
<dbReference type="Proteomes" id="UP000822688">
    <property type="component" value="Chromosome V"/>
</dbReference>
<accession>A0A8T0HLG5</accession>
<keyword evidence="3" id="KW-1185">Reference proteome</keyword>
<proteinExistence type="predicted"/>
<feature type="region of interest" description="Disordered" evidence="1">
    <location>
        <begin position="98"/>
        <end position="121"/>
    </location>
</feature>
<sequence>MRQKTLLLGGATAADCQVGACVAERDGGLMSHKERSRRCHGKARGAVFLSNLTPNPAVNHTLKITAEHKFLPRDIFPAAATPLRRGVKGRTGIFFPSQETQPNNIVFPPSPNKPLKVQFRN</sequence>
<evidence type="ECO:0000256" key="1">
    <source>
        <dbReference type="SAM" id="MobiDB-lite"/>
    </source>
</evidence>
<dbReference type="EMBL" id="CM026426">
    <property type="protein sequence ID" value="KAG0571657.1"/>
    <property type="molecule type" value="Genomic_DNA"/>
</dbReference>
<reference evidence="2" key="1">
    <citation type="submission" date="2020-06" db="EMBL/GenBank/DDBJ databases">
        <title>WGS assembly of Ceratodon purpureus strain R40.</title>
        <authorList>
            <person name="Carey S.B."/>
            <person name="Jenkins J."/>
            <person name="Shu S."/>
            <person name="Lovell J.T."/>
            <person name="Sreedasyam A."/>
            <person name="Maumus F."/>
            <person name="Tiley G.P."/>
            <person name="Fernandez-Pozo N."/>
            <person name="Barry K."/>
            <person name="Chen C."/>
            <person name="Wang M."/>
            <person name="Lipzen A."/>
            <person name="Daum C."/>
            <person name="Saski C.A."/>
            <person name="Payton A.C."/>
            <person name="Mcbreen J.C."/>
            <person name="Conrad R.E."/>
            <person name="Kollar L.M."/>
            <person name="Olsson S."/>
            <person name="Huttunen S."/>
            <person name="Landis J.B."/>
            <person name="Wickett N.J."/>
            <person name="Johnson M.G."/>
            <person name="Rensing S.A."/>
            <person name="Grimwood J."/>
            <person name="Schmutz J."/>
            <person name="Mcdaniel S.F."/>
        </authorList>
    </citation>
    <scope>NUCLEOTIDE SEQUENCE</scope>
    <source>
        <strain evidence="2">R40</strain>
    </source>
</reference>
<evidence type="ECO:0000313" key="3">
    <source>
        <dbReference type="Proteomes" id="UP000822688"/>
    </source>
</evidence>
<comment type="caution">
    <text evidence="2">The sequence shown here is derived from an EMBL/GenBank/DDBJ whole genome shotgun (WGS) entry which is preliminary data.</text>
</comment>
<dbReference type="AlphaFoldDB" id="A0A8T0HLG5"/>
<organism evidence="2 3">
    <name type="scientific">Ceratodon purpureus</name>
    <name type="common">Fire moss</name>
    <name type="synonym">Dicranum purpureum</name>
    <dbReference type="NCBI Taxonomy" id="3225"/>
    <lineage>
        <taxon>Eukaryota</taxon>
        <taxon>Viridiplantae</taxon>
        <taxon>Streptophyta</taxon>
        <taxon>Embryophyta</taxon>
        <taxon>Bryophyta</taxon>
        <taxon>Bryophytina</taxon>
        <taxon>Bryopsida</taxon>
        <taxon>Dicranidae</taxon>
        <taxon>Pseudoditrichales</taxon>
        <taxon>Ditrichaceae</taxon>
        <taxon>Ceratodon</taxon>
    </lineage>
</organism>
<name>A0A8T0HLG5_CERPU</name>
<evidence type="ECO:0000313" key="2">
    <source>
        <dbReference type="EMBL" id="KAG0571657.1"/>
    </source>
</evidence>